<protein>
    <recommendedName>
        <fullName evidence="3">Kynurenine formamidase</fullName>
        <shortName evidence="3">KFA</shortName>
        <shortName evidence="3">KFase</shortName>
        <ecNumber evidence="3">3.5.1.9</ecNumber>
    </recommendedName>
    <alternativeName>
        <fullName evidence="3">Arylformamidase</fullName>
    </alternativeName>
    <alternativeName>
        <fullName evidence="3">N-formylkynurenine formamidase</fullName>
        <shortName evidence="3">FKF</shortName>
    </alternativeName>
</protein>
<evidence type="ECO:0000313" key="5">
    <source>
        <dbReference type="EMBL" id="CAL7949268.1"/>
    </source>
</evidence>
<proteinExistence type="inferred from homology"/>
<comment type="pathway">
    <text evidence="3">Amino-acid degradation; L-tryptophan degradation via kynurenine pathway; L-kynurenine from L-tryptophan: step 2/2.</text>
</comment>
<dbReference type="Proteomes" id="UP001642520">
    <property type="component" value="Unassembled WGS sequence"/>
</dbReference>
<comment type="domain">
    <text evidence="3">The main chain amide nitrogen atoms of the second glycine and its adjacent residue in the HGGXW motif define the oxyanion hole, and stabilize the oxyanion that forms during the nucleophilic attack by the catalytic serine during substrate cleavage.</text>
</comment>
<comment type="caution">
    <text evidence="5">The sequence shown here is derived from an EMBL/GenBank/DDBJ whole genome shotgun (WGS) entry which is preliminary data.</text>
</comment>
<dbReference type="EMBL" id="CAXAJV020001299">
    <property type="protein sequence ID" value="CAL7949268.1"/>
    <property type="molecule type" value="Genomic_DNA"/>
</dbReference>
<feature type="active site" description="Nucleophile" evidence="3">
    <location>
        <position position="148"/>
    </location>
</feature>
<gene>
    <name evidence="5" type="ORF">XYLVIOL_LOCUS9309</name>
</gene>
<comment type="subunit">
    <text evidence="3">Homodimer.</text>
</comment>
<sequence length="298" mass="33920">MTDLEKEKLLHPSKWNKRFDGPTLLSYYIDFVNEITQNVRKTLKCELDVPYGTTERTKYDVYGVDLPKDSPIFVFIHGGYWREGDKELATFAVPVFVRKGIKVITIGYDLCPNVKLGDIISQIKTAIEHVLKDAFSLGCRNIWVAGHSAGAHLAASLLFDQLWLDKMMKQGYLNLLKGIVLISGVYSLEPLLHTSIDTDLKLAKHEIDTYSFTTLDIKNNAPIQGLKVIVTVGECDSPWFIDQSRECAQKLVSLVDNVQYVLLRDNIDHFDIVEKLTNEEFILTKMILYNVFNETVNV</sequence>
<dbReference type="HAMAP" id="MF_03014">
    <property type="entry name" value="KFase"/>
    <property type="match status" value="1"/>
</dbReference>
<feature type="short sequence motif" description="HGGXW" evidence="3">
    <location>
        <begin position="77"/>
        <end position="81"/>
    </location>
</feature>
<keyword evidence="6" id="KW-1185">Reference proteome</keyword>
<evidence type="ECO:0000256" key="3">
    <source>
        <dbReference type="HAMAP-Rule" id="MF_03014"/>
    </source>
</evidence>
<dbReference type="InterPro" id="IPR049492">
    <property type="entry name" value="BD-FAE-like_dom"/>
</dbReference>
<comment type="catalytic activity">
    <reaction evidence="3">
        <text>N-formyl-L-kynurenine + H2O = L-kynurenine + formate + H(+)</text>
        <dbReference type="Rhea" id="RHEA:13009"/>
        <dbReference type="ChEBI" id="CHEBI:15377"/>
        <dbReference type="ChEBI" id="CHEBI:15378"/>
        <dbReference type="ChEBI" id="CHEBI:15740"/>
        <dbReference type="ChEBI" id="CHEBI:57959"/>
        <dbReference type="ChEBI" id="CHEBI:58629"/>
        <dbReference type="EC" id="3.5.1.9"/>
    </reaction>
</comment>
<feature type="domain" description="BD-FAE-like" evidence="4">
    <location>
        <begin position="68"/>
        <end position="155"/>
    </location>
</feature>
<evidence type="ECO:0000259" key="4">
    <source>
        <dbReference type="Pfam" id="PF20434"/>
    </source>
</evidence>
<reference evidence="5 6" key="1">
    <citation type="submission" date="2024-08" db="EMBL/GenBank/DDBJ databases">
        <authorList>
            <person name="Will J Nash"/>
            <person name="Angela Man"/>
            <person name="Seanna McTaggart"/>
            <person name="Kendall Baker"/>
            <person name="Tom Barker"/>
            <person name="Leah Catchpole"/>
            <person name="Alex Durrant"/>
            <person name="Karim Gharbi"/>
            <person name="Naomi Irish"/>
            <person name="Gemy Kaithakottil"/>
            <person name="Debby Ku"/>
            <person name="Aaliyah Providence"/>
            <person name="Felix Shaw"/>
            <person name="David Swarbreck"/>
            <person name="Chris Watkins"/>
            <person name="Ann M. McCartney"/>
            <person name="Giulio Formenti"/>
            <person name="Alice Mouton"/>
            <person name="Noel Vella"/>
            <person name="Bjorn M von Reumont"/>
            <person name="Adriana Vella"/>
            <person name="Wilfried Haerty"/>
        </authorList>
    </citation>
    <scope>NUCLEOTIDE SEQUENCE [LARGE SCALE GENOMIC DNA]</scope>
</reference>
<accession>A0ABP1P9U2</accession>
<dbReference type="InterPro" id="IPR029058">
    <property type="entry name" value="AB_hydrolase_fold"/>
</dbReference>
<keyword evidence="1 3" id="KW-0378">Hydrolase</keyword>
<dbReference type="InterPro" id="IPR027519">
    <property type="entry name" value="KFase_ver/fungi-typ"/>
</dbReference>
<feature type="active site" evidence="3">
    <location>
        <position position="236"/>
    </location>
</feature>
<comment type="similarity">
    <text evidence="3">Belongs to the kynurenine formamidase family.</text>
</comment>
<evidence type="ECO:0000313" key="6">
    <source>
        <dbReference type="Proteomes" id="UP001642520"/>
    </source>
</evidence>
<evidence type="ECO:0000256" key="2">
    <source>
        <dbReference type="ARBA" id="ARBA00023079"/>
    </source>
</evidence>
<dbReference type="PANTHER" id="PTHR48081">
    <property type="entry name" value="AB HYDROLASE SUPERFAMILY PROTEIN C4A8.06C"/>
    <property type="match status" value="1"/>
</dbReference>
<dbReference type="Pfam" id="PF20434">
    <property type="entry name" value="BD-FAE"/>
    <property type="match status" value="1"/>
</dbReference>
<feature type="active site" evidence="3">
    <location>
        <position position="269"/>
    </location>
</feature>
<organism evidence="5 6">
    <name type="scientific">Xylocopa violacea</name>
    <name type="common">Violet carpenter bee</name>
    <name type="synonym">Apis violacea</name>
    <dbReference type="NCBI Taxonomy" id="135666"/>
    <lineage>
        <taxon>Eukaryota</taxon>
        <taxon>Metazoa</taxon>
        <taxon>Ecdysozoa</taxon>
        <taxon>Arthropoda</taxon>
        <taxon>Hexapoda</taxon>
        <taxon>Insecta</taxon>
        <taxon>Pterygota</taxon>
        <taxon>Neoptera</taxon>
        <taxon>Endopterygota</taxon>
        <taxon>Hymenoptera</taxon>
        <taxon>Apocrita</taxon>
        <taxon>Aculeata</taxon>
        <taxon>Apoidea</taxon>
        <taxon>Anthophila</taxon>
        <taxon>Apidae</taxon>
        <taxon>Xylocopa</taxon>
        <taxon>Xylocopa</taxon>
    </lineage>
</organism>
<evidence type="ECO:0000256" key="1">
    <source>
        <dbReference type="ARBA" id="ARBA00022801"/>
    </source>
</evidence>
<keyword evidence="2 3" id="KW-0823">Tryptophan catabolism</keyword>
<dbReference type="InterPro" id="IPR050300">
    <property type="entry name" value="GDXG_lipolytic_enzyme"/>
</dbReference>
<dbReference type="SUPFAM" id="SSF53474">
    <property type="entry name" value="alpha/beta-Hydrolases"/>
    <property type="match status" value="1"/>
</dbReference>
<dbReference type="EC" id="3.5.1.9" evidence="3"/>
<dbReference type="PANTHER" id="PTHR48081:SF33">
    <property type="entry name" value="KYNURENINE FORMAMIDASE"/>
    <property type="match status" value="1"/>
</dbReference>
<comment type="function">
    <text evidence="3">Catalyzes the hydrolysis of N-formyl-L-kynurenine to L-kynurenine, the second step in the kynurenine pathway of tryptophan degradation. Required for elimination of toxic metabolites.</text>
</comment>
<name>A0ABP1P9U2_XYLVO</name>
<dbReference type="Gene3D" id="3.40.50.1820">
    <property type="entry name" value="alpha/beta hydrolase"/>
    <property type="match status" value="1"/>
</dbReference>